<evidence type="ECO:0000313" key="1">
    <source>
        <dbReference type="EMBL" id="GAA4942385.1"/>
    </source>
</evidence>
<dbReference type="Proteomes" id="UP001409585">
    <property type="component" value="Unassembled WGS sequence"/>
</dbReference>
<gene>
    <name evidence="1" type="ORF">GCM10025791_21100</name>
</gene>
<dbReference type="AlphaFoldDB" id="A0AAV3U2U8"/>
<accession>A0AAV3U2U8</accession>
<proteinExistence type="predicted"/>
<dbReference type="EMBL" id="BAABLX010000016">
    <property type="protein sequence ID" value="GAA4942385.1"/>
    <property type="molecule type" value="Genomic_DNA"/>
</dbReference>
<name>A0AAV3U2U8_9ALTE</name>
<keyword evidence="2" id="KW-1185">Reference proteome</keyword>
<evidence type="ECO:0000313" key="2">
    <source>
        <dbReference type="Proteomes" id="UP001409585"/>
    </source>
</evidence>
<sequence>MSGVAALLVTIESVEINGTFEASFGEITRQDTRRMSDYGHRAVNPLPHPNNDSKICGLRAVTC</sequence>
<comment type="caution">
    <text evidence="1">The sequence shown here is derived from an EMBL/GenBank/DDBJ whole genome shotgun (WGS) entry which is preliminary data.</text>
</comment>
<reference evidence="2" key="1">
    <citation type="journal article" date="2019" name="Int. J. Syst. Evol. Microbiol.">
        <title>The Global Catalogue of Microorganisms (GCM) 10K type strain sequencing project: providing services to taxonomists for standard genome sequencing and annotation.</title>
        <authorList>
            <consortium name="The Broad Institute Genomics Platform"/>
            <consortium name="The Broad Institute Genome Sequencing Center for Infectious Disease"/>
            <person name="Wu L."/>
            <person name="Ma J."/>
        </authorList>
    </citation>
    <scope>NUCLEOTIDE SEQUENCE [LARGE SCALE GENOMIC DNA]</scope>
    <source>
        <strain evidence="2">JCM 19134</strain>
    </source>
</reference>
<organism evidence="1 2">
    <name type="scientific">Halioxenophilus aromaticivorans</name>
    <dbReference type="NCBI Taxonomy" id="1306992"/>
    <lineage>
        <taxon>Bacteria</taxon>
        <taxon>Pseudomonadati</taxon>
        <taxon>Pseudomonadota</taxon>
        <taxon>Gammaproteobacteria</taxon>
        <taxon>Alteromonadales</taxon>
        <taxon>Alteromonadaceae</taxon>
        <taxon>Halioxenophilus</taxon>
    </lineage>
</organism>
<protein>
    <submittedName>
        <fullName evidence="1">Uncharacterized protein</fullName>
    </submittedName>
</protein>